<reference evidence="1" key="1">
    <citation type="submission" date="2020-11" db="EMBL/GenBank/DDBJ databases">
        <authorList>
            <person name="Tran Van P."/>
        </authorList>
    </citation>
    <scope>NUCLEOTIDE SEQUENCE</scope>
</reference>
<organism evidence="1">
    <name type="scientific">Timema californicum</name>
    <name type="common">California timema</name>
    <name type="synonym">Walking stick</name>
    <dbReference type="NCBI Taxonomy" id="61474"/>
    <lineage>
        <taxon>Eukaryota</taxon>
        <taxon>Metazoa</taxon>
        <taxon>Ecdysozoa</taxon>
        <taxon>Arthropoda</taxon>
        <taxon>Hexapoda</taxon>
        <taxon>Insecta</taxon>
        <taxon>Pterygota</taxon>
        <taxon>Neoptera</taxon>
        <taxon>Polyneoptera</taxon>
        <taxon>Phasmatodea</taxon>
        <taxon>Timematodea</taxon>
        <taxon>Timematoidea</taxon>
        <taxon>Timematidae</taxon>
        <taxon>Timema</taxon>
    </lineage>
</organism>
<evidence type="ECO:0000313" key="1">
    <source>
        <dbReference type="EMBL" id="CAD7580279.1"/>
    </source>
</evidence>
<accession>A0A7R9PEH7</accession>
<dbReference type="AlphaFoldDB" id="A0A7R9PEH7"/>
<sequence>MLIFSGSILYAFETSLSEKRMRFGEALMQCGLVTILSSYDVTKMEKTPSALTHDPKAFFFAPNEEIWLDFQKRTS</sequence>
<dbReference type="EMBL" id="OE198381">
    <property type="protein sequence ID" value="CAD7580279.1"/>
    <property type="molecule type" value="Genomic_DNA"/>
</dbReference>
<proteinExistence type="predicted"/>
<protein>
    <submittedName>
        <fullName evidence="1">(California timema) hypothetical protein</fullName>
    </submittedName>
</protein>
<gene>
    <name evidence="1" type="ORF">TCMB3V08_LOCUS12812</name>
</gene>
<name>A0A7R9PEH7_TIMCA</name>